<feature type="compositionally biased region" description="Low complexity" evidence="1">
    <location>
        <begin position="338"/>
        <end position="348"/>
    </location>
</feature>
<evidence type="ECO:0000256" key="1">
    <source>
        <dbReference type="SAM" id="MobiDB-lite"/>
    </source>
</evidence>
<feature type="compositionally biased region" description="Polar residues" evidence="1">
    <location>
        <begin position="124"/>
        <end position="139"/>
    </location>
</feature>
<feature type="region of interest" description="Disordered" evidence="1">
    <location>
        <begin position="209"/>
        <end position="279"/>
    </location>
</feature>
<keyword evidence="3" id="KW-1185">Reference proteome</keyword>
<feature type="region of interest" description="Disordered" evidence="1">
    <location>
        <begin position="336"/>
        <end position="364"/>
    </location>
</feature>
<protein>
    <submittedName>
        <fullName evidence="2">Uncharacterized protein</fullName>
    </submittedName>
</protein>
<proteinExistence type="predicted"/>
<gene>
    <name evidence="2" type="ORF">AJ80_09750</name>
</gene>
<name>A0A2B7WKG8_POLH7</name>
<feature type="compositionally biased region" description="Low complexity" evidence="1">
    <location>
        <begin position="215"/>
        <end position="225"/>
    </location>
</feature>
<accession>A0A2B7WKG8</accession>
<feature type="region of interest" description="Disordered" evidence="1">
    <location>
        <begin position="114"/>
        <end position="182"/>
    </location>
</feature>
<dbReference type="OrthoDB" id="3641178at2759"/>
<comment type="caution">
    <text evidence="2">The sequence shown here is derived from an EMBL/GenBank/DDBJ whole genome shotgun (WGS) entry which is preliminary data.</text>
</comment>
<dbReference type="Proteomes" id="UP000224634">
    <property type="component" value="Unassembled WGS sequence"/>
</dbReference>
<sequence>MESFYAEKLRSYSSRLSLPQLSPPPERSKLSLHEIKLLYLRRRYKQCAARSIELLKGMDKHLHPIHRAFLYYYTAASYEALGRAAHNYSSNRLPLLHLARDNYIGCNSALSTASRDARNGGGSSSSAERGQASTTATTTIDRRKGGVLTTIDGNACPSRSGQREARGTGKRAPPPQNSSQENVYAGQYQIGENHKLMPPPLRIRKWDRENDKHTSSSSPSTSSRPLPIPPSNNQRFSCPEMPSPKQTTMKPKSPNSPFDPYHNTTNTTTTIAASKDNTPSYRPQFYTQITSLTSQIDTNITHISSLILQTTELQRIHNATKNRRLASFWSFTPAALTSSSSSSSSSSSEKSASKTPENNESRQHRIVRLRADGWRTVGLKAPGRGWKGVEHYERVCGEALADLYGV</sequence>
<dbReference type="EMBL" id="PDNA01000336">
    <property type="protein sequence ID" value="PGG97038.1"/>
    <property type="molecule type" value="Genomic_DNA"/>
</dbReference>
<evidence type="ECO:0000313" key="2">
    <source>
        <dbReference type="EMBL" id="PGG97038.1"/>
    </source>
</evidence>
<organism evidence="2 3">
    <name type="scientific">Polytolypa hystricis (strain UAMH7299)</name>
    <dbReference type="NCBI Taxonomy" id="1447883"/>
    <lineage>
        <taxon>Eukaryota</taxon>
        <taxon>Fungi</taxon>
        <taxon>Dikarya</taxon>
        <taxon>Ascomycota</taxon>
        <taxon>Pezizomycotina</taxon>
        <taxon>Eurotiomycetes</taxon>
        <taxon>Eurotiomycetidae</taxon>
        <taxon>Onygenales</taxon>
        <taxon>Onygenales incertae sedis</taxon>
        <taxon>Polytolypa</taxon>
    </lineage>
</organism>
<reference evidence="2 3" key="1">
    <citation type="submission" date="2017-10" db="EMBL/GenBank/DDBJ databases">
        <title>Comparative genomics in systemic dimorphic fungi from Ajellomycetaceae.</title>
        <authorList>
            <person name="Munoz J.F."/>
            <person name="Mcewen J.G."/>
            <person name="Clay O.K."/>
            <person name="Cuomo C.A."/>
        </authorList>
    </citation>
    <scope>NUCLEOTIDE SEQUENCE [LARGE SCALE GENOMIC DNA]</scope>
    <source>
        <strain evidence="2 3">UAMH7299</strain>
    </source>
</reference>
<feature type="compositionally biased region" description="Polar residues" evidence="1">
    <location>
        <begin position="244"/>
        <end position="256"/>
    </location>
</feature>
<evidence type="ECO:0000313" key="3">
    <source>
        <dbReference type="Proteomes" id="UP000224634"/>
    </source>
</evidence>
<dbReference type="AlphaFoldDB" id="A0A2B7WKG8"/>